<accession>A0A0F5LV14</accession>
<dbReference type="EMBL" id="LAJF01000041">
    <property type="protein sequence ID" value="KKB86116.1"/>
    <property type="molecule type" value="Genomic_DNA"/>
</dbReference>
<organism evidence="1 3">
    <name type="scientific">Devosia limi DSM 17137</name>
    <dbReference type="NCBI Taxonomy" id="1121477"/>
    <lineage>
        <taxon>Bacteria</taxon>
        <taxon>Pseudomonadati</taxon>
        <taxon>Pseudomonadota</taxon>
        <taxon>Alphaproteobacteria</taxon>
        <taxon>Hyphomicrobiales</taxon>
        <taxon>Devosiaceae</taxon>
        <taxon>Devosia</taxon>
    </lineage>
</organism>
<dbReference type="Proteomes" id="UP000184533">
    <property type="component" value="Unassembled WGS sequence"/>
</dbReference>
<dbReference type="Proteomes" id="UP000033608">
    <property type="component" value="Unassembled WGS sequence"/>
</dbReference>
<dbReference type="Pfam" id="PF16263">
    <property type="entry name" value="DUF4917"/>
    <property type="match status" value="1"/>
</dbReference>
<evidence type="ECO:0008006" key="5">
    <source>
        <dbReference type="Google" id="ProtNLM"/>
    </source>
</evidence>
<keyword evidence="3" id="KW-1185">Reference proteome</keyword>
<name>A0A0F5LV14_9HYPH</name>
<reference evidence="2 4" key="2">
    <citation type="submission" date="2016-11" db="EMBL/GenBank/DDBJ databases">
        <authorList>
            <person name="Jaros S."/>
            <person name="Januszkiewicz K."/>
            <person name="Wedrychowicz H."/>
        </authorList>
    </citation>
    <scope>NUCLEOTIDE SEQUENCE [LARGE SCALE GENOMIC DNA]</scope>
    <source>
        <strain evidence="2 4">DSM 17137</strain>
    </source>
</reference>
<dbReference type="AlphaFoldDB" id="A0A0F5LV14"/>
<dbReference type="InterPro" id="IPR032581">
    <property type="entry name" value="DUF4917"/>
</dbReference>
<proteinExistence type="predicted"/>
<dbReference type="RefSeq" id="WP_046134070.1">
    <property type="nucleotide sequence ID" value="NZ_FQVC01000015.1"/>
</dbReference>
<evidence type="ECO:0000313" key="1">
    <source>
        <dbReference type="EMBL" id="KKB86116.1"/>
    </source>
</evidence>
<evidence type="ECO:0000313" key="2">
    <source>
        <dbReference type="EMBL" id="SHF85713.1"/>
    </source>
</evidence>
<sequence>MRQVISFEDAITATNGEDRALLIGNGFSAQYFNYATLLAESGLDAGTPLRRLFELLDTADFEAVVRALEDAALVETAYENKPHAQALSTDAQKVREALVNAVRSTHPAHRDDLAFQYDSGAAFLSSFGKVFTLNYDLLLYWVNLEKVHLRDGFGKGASIEGGRFKGPFYEDAYCDIYNLHGGLHLFQDDAGEVMKALNAGDGVIATITQSIAENRRLPIYVAEGSSAAKMRKINSVGYLRHCYEQLWQNAAILFVYGHSADDNDAHIYRAVFSSNVTHVFFGVYQPDEAKLKRFSGQLAKHRELGGKNIGYTFYDAESAKVWNRVE</sequence>
<dbReference type="PATRIC" id="fig|1121477.3.peg.1944"/>
<dbReference type="EMBL" id="FQVC01000015">
    <property type="protein sequence ID" value="SHF85713.1"/>
    <property type="molecule type" value="Genomic_DNA"/>
</dbReference>
<evidence type="ECO:0000313" key="3">
    <source>
        <dbReference type="Proteomes" id="UP000033608"/>
    </source>
</evidence>
<reference evidence="1 3" key="1">
    <citation type="submission" date="2015-03" db="EMBL/GenBank/DDBJ databases">
        <authorList>
            <person name="Hassan Y.I."/>
            <person name="Lepp D."/>
            <person name="Zhou T."/>
        </authorList>
    </citation>
    <scope>NUCLEOTIDE SEQUENCE [LARGE SCALE GENOMIC DNA]</scope>
    <source>
        <strain evidence="1 3">DSM 17137</strain>
    </source>
</reference>
<dbReference type="OrthoDB" id="828244at2"/>
<protein>
    <recommendedName>
        <fullName evidence="5">DUF4917 domain-containing protein</fullName>
    </recommendedName>
</protein>
<evidence type="ECO:0000313" key="4">
    <source>
        <dbReference type="Proteomes" id="UP000184533"/>
    </source>
</evidence>
<gene>
    <name evidence="2" type="ORF">SAMN02745223_03736</name>
    <name evidence="1" type="ORF">VW29_04350</name>
</gene>